<reference evidence="11 12" key="1">
    <citation type="submission" date="2009-01" db="EMBL/GenBank/DDBJ databases">
        <authorList>
            <person name="Fulton L."/>
            <person name="Clifton S."/>
            <person name="Fulton B."/>
            <person name="Xu J."/>
            <person name="Minx P."/>
            <person name="Pepin K.H."/>
            <person name="Johnson M."/>
            <person name="Bhonagiri V."/>
            <person name="Nash W.E."/>
            <person name="Mardis E.R."/>
            <person name="Wilson R.K."/>
        </authorList>
    </citation>
    <scope>NUCLEOTIDE SEQUENCE [LARGE SCALE GENOMIC DNA]</scope>
    <source>
        <strain evidence="11 12">DSM 15981</strain>
    </source>
</reference>
<keyword evidence="7 9" id="KW-1278">Translocase</keyword>
<evidence type="ECO:0000256" key="1">
    <source>
        <dbReference type="ARBA" id="ARBA00004202"/>
    </source>
</evidence>
<comment type="catalytic activity">
    <reaction evidence="9">
        <text>D-galactose(out) + ATP + H2O = D-galactose(in) + ADP + phosphate + H(+)</text>
        <dbReference type="Rhea" id="RHEA:60156"/>
        <dbReference type="ChEBI" id="CHEBI:4139"/>
        <dbReference type="ChEBI" id="CHEBI:15377"/>
        <dbReference type="ChEBI" id="CHEBI:15378"/>
        <dbReference type="ChEBI" id="CHEBI:30616"/>
        <dbReference type="ChEBI" id="CHEBI:43474"/>
        <dbReference type="ChEBI" id="CHEBI:456216"/>
        <dbReference type="EC" id="7.5.2.11"/>
    </reaction>
</comment>
<dbReference type="SUPFAM" id="SSF52540">
    <property type="entry name" value="P-loop containing nucleoside triphosphate hydrolases"/>
    <property type="match status" value="2"/>
</dbReference>
<evidence type="ECO:0000313" key="11">
    <source>
        <dbReference type="EMBL" id="EEG53847.1"/>
    </source>
</evidence>
<comment type="function">
    <text evidence="9">Part of an ABC transporter complex involved in carbohydrate import. Could be involved in ribose, galactose and/or methyl galactoside import. Responsible for energy coupling to the transport system.</text>
</comment>
<comment type="subcellular location">
    <subcellularLocation>
        <location evidence="1 9">Cell membrane</location>
        <topology evidence="1 9">Peripheral membrane protein</topology>
    </subcellularLocation>
</comment>
<protein>
    <recommendedName>
        <fullName evidence="9">Ribose/galactose/methyl galactoside import ATP-binding protein</fullName>
        <ecNumber evidence="9">7.5.2.11</ecNumber>
    </recommendedName>
</protein>
<keyword evidence="12" id="KW-1185">Reference proteome</keyword>
<dbReference type="PANTHER" id="PTHR43790">
    <property type="entry name" value="CARBOHYDRATE TRANSPORT ATP-BINDING PROTEIN MG119-RELATED"/>
    <property type="match status" value="1"/>
</dbReference>
<keyword evidence="4" id="KW-0677">Repeat</keyword>
<dbReference type="GO" id="GO:0043211">
    <property type="term" value="F:ABC-type carbohydrate transporter activity"/>
    <property type="evidence" value="ECO:0007669"/>
    <property type="project" value="UniProtKB-UniRule"/>
</dbReference>
<keyword evidence="5 9" id="KW-0547">Nucleotide-binding</keyword>
<keyword evidence="2 9" id="KW-0813">Transport</keyword>
<dbReference type="CDD" id="cd03215">
    <property type="entry name" value="ABC_Carb_Monos_II"/>
    <property type="match status" value="1"/>
</dbReference>
<evidence type="ECO:0000313" key="12">
    <source>
        <dbReference type="Proteomes" id="UP000004756"/>
    </source>
</evidence>
<dbReference type="HOGENOM" id="CLU_000604_92_3_9"/>
<dbReference type="PROSITE" id="PS50893">
    <property type="entry name" value="ABC_TRANSPORTER_2"/>
    <property type="match status" value="2"/>
</dbReference>
<evidence type="ECO:0000256" key="7">
    <source>
        <dbReference type="ARBA" id="ARBA00022967"/>
    </source>
</evidence>
<dbReference type="Pfam" id="PF00005">
    <property type="entry name" value="ABC_tran"/>
    <property type="match status" value="2"/>
</dbReference>
<evidence type="ECO:0000259" key="10">
    <source>
        <dbReference type="PROSITE" id="PS50893"/>
    </source>
</evidence>
<keyword evidence="8 9" id="KW-0472">Membrane</keyword>
<keyword evidence="3 9" id="KW-1003">Cell membrane</keyword>
<gene>
    <name evidence="11" type="ORF">CLOSTASPAR_04082</name>
</gene>
<dbReference type="RefSeq" id="WP_007714209.1">
    <property type="nucleotide sequence ID" value="NZ_CP102272.1"/>
</dbReference>
<sequence length="519" mass="58029">MNMSNAEFVLEAVDITKTFPGVKALDGVSLRVKPGTVHALMGENGAGKSTLMKCIYGIYSPDAGTIRISGQKVEIENPRNAMDLGISMIHQELHPVRTQNVSENIFLGRLPYKKRAGVRWVDRERLVRDTQEVFERIGIKIDPKQKVSELSTSYCQLLEIARAVSIGAKVIIMDEPTSSLTETETEILFKIIRQLKEERAAVIYISHKIDEILQISDEITIMRDGKLVGTWPAQEMTTDTIVSRMVGREMNNRFPPKTHKPGSEDYLRVEGLTSTSPHSFRNVSFSVRRGEIFGIGGLVGSQRSELMEAIFGLGEIKSGKLYINGTQVHNHCPADAIKNKMALLTEDRRKTGNIGCASVVDNMLVVDQNVNPGRYRKNGLFLDKKKRGREAKRYVDMLSVKTPTLKTSMESLSGGTQQKVLLGRWLLSEPDILILDEPTRGIDVGAKYEIYELMEEMARDGKCVIMISSEMPELMGMSDRIMVMCEGHMSGIIEHSEISDEKIMLLASTYTAEDVKEKP</sequence>
<organism evidence="11 12">
    <name type="scientific">[Clostridium] asparagiforme DSM 15981</name>
    <dbReference type="NCBI Taxonomy" id="518636"/>
    <lineage>
        <taxon>Bacteria</taxon>
        <taxon>Bacillati</taxon>
        <taxon>Bacillota</taxon>
        <taxon>Clostridia</taxon>
        <taxon>Lachnospirales</taxon>
        <taxon>Lachnospiraceae</taxon>
        <taxon>Enterocloster</taxon>
    </lineage>
</organism>
<comment type="caution">
    <text evidence="11">The sequence shown here is derived from an EMBL/GenBank/DDBJ whole genome shotgun (WGS) entry which is preliminary data.</text>
</comment>
<dbReference type="CDD" id="cd03216">
    <property type="entry name" value="ABC_Carb_Monos_I"/>
    <property type="match status" value="1"/>
</dbReference>
<comment type="similarity">
    <text evidence="9">Belongs to the ABC transporter superfamily.</text>
</comment>
<dbReference type="InterPro" id="IPR027417">
    <property type="entry name" value="P-loop_NTPase"/>
</dbReference>
<dbReference type="EC" id="7.5.2.11" evidence="9"/>
<evidence type="ECO:0000256" key="5">
    <source>
        <dbReference type="ARBA" id="ARBA00022741"/>
    </source>
</evidence>
<dbReference type="Gene3D" id="3.40.50.300">
    <property type="entry name" value="P-loop containing nucleotide triphosphate hydrolases"/>
    <property type="match status" value="2"/>
</dbReference>
<name>C0D488_9FIRM</name>
<dbReference type="GO" id="GO:0005524">
    <property type="term" value="F:ATP binding"/>
    <property type="evidence" value="ECO:0007669"/>
    <property type="project" value="UniProtKB-UniRule"/>
</dbReference>
<accession>C0D488</accession>
<dbReference type="EMBL" id="ACCJ01000326">
    <property type="protein sequence ID" value="EEG53847.1"/>
    <property type="molecule type" value="Genomic_DNA"/>
</dbReference>
<dbReference type="FunFam" id="3.40.50.300:FF:000127">
    <property type="entry name" value="Ribose import ATP-binding protein RbsA"/>
    <property type="match status" value="1"/>
</dbReference>
<evidence type="ECO:0000256" key="9">
    <source>
        <dbReference type="RuleBase" id="RU367029"/>
    </source>
</evidence>
<dbReference type="PANTHER" id="PTHR43790:SF7">
    <property type="entry name" value="GALACTOSE_METHYL GALACTOSIDE IMPORT ATP-BINDING PROTEIN MGLA"/>
    <property type="match status" value="1"/>
</dbReference>
<evidence type="ECO:0000256" key="2">
    <source>
        <dbReference type="ARBA" id="ARBA00022448"/>
    </source>
</evidence>
<feature type="domain" description="ABC transporter" evidence="10">
    <location>
        <begin position="10"/>
        <end position="249"/>
    </location>
</feature>
<evidence type="ECO:0000256" key="6">
    <source>
        <dbReference type="ARBA" id="ARBA00022840"/>
    </source>
</evidence>
<evidence type="ECO:0000256" key="8">
    <source>
        <dbReference type="ARBA" id="ARBA00023136"/>
    </source>
</evidence>
<dbReference type="Proteomes" id="UP000004756">
    <property type="component" value="Unassembled WGS sequence"/>
</dbReference>
<evidence type="ECO:0000256" key="4">
    <source>
        <dbReference type="ARBA" id="ARBA00022737"/>
    </source>
</evidence>
<dbReference type="AlphaFoldDB" id="C0D488"/>
<dbReference type="GO" id="GO:0016887">
    <property type="term" value="F:ATP hydrolysis activity"/>
    <property type="evidence" value="ECO:0007669"/>
    <property type="project" value="InterPro"/>
</dbReference>
<feature type="domain" description="ABC transporter" evidence="10">
    <location>
        <begin position="261"/>
        <end position="511"/>
    </location>
</feature>
<dbReference type="SMART" id="SM00382">
    <property type="entry name" value="AAA"/>
    <property type="match status" value="2"/>
</dbReference>
<dbReference type="InterPro" id="IPR050107">
    <property type="entry name" value="ABC_carbohydrate_import_ATPase"/>
</dbReference>
<proteinExistence type="inferred from homology"/>
<dbReference type="InterPro" id="IPR003439">
    <property type="entry name" value="ABC_transporter-like_ATP-bd"/>
</dbReference>
<evidence type="ECO:0000256" key="3">
    <source>
        <dbReference type="ARBA" id="ARBA00022475"/>
    </source>
</evidence>
<dbReference type="InterPro" id="IPR003593">
    <property type="entry name" value="AAA+_ATPase"/>
</dbReference>
<dbReference type="GO" id="GO:0005886">
    <property type="term" value="C:plasma membrane"/>
    <property type="evidence" value="ECO:0007669"/>
    <property type="project" value="UniProtKB-SubCell"/>
</dbReference>
<reference evidence="11 12" key="2">
    <citation type="submission" date="2009-02" db="EMBL/GenBank/DDBJ databases">
        <title>Draft genome sequence of Clostridium asparagiforme (DSM 15981).</title>
        <authorList>
            <person name="Sudarsanam P."/>
            <person name="Ley R."/>
            <person name="Guruge J."/>
            <person name="Turnbaugh P.J."/>
            <person name="Mahowald M."/>
            <person name="Liep D."/>
            <person name="Gordon J."/>
        </authorList>
    </citation>
    <scope>NUCLEOTIDE SEQUENCE [LARGE SCALE GENOMIC DNA]</scope>
    <source>
        <strain evidence="11 12">DSM 15981</strain>
    </source>
</reference>
<keyword evidence="9" id="KW-0762">Sugar transport</keyword>
<keyword evidence="6 9" id="KW-0067">ATP-binding</keyword>